<feature type="transmembrane region" description="Helical" evidence="8">
    <location>
        <begin position="6"/>
        <end position="26"/>
    </location>
</feature>
<dbReference type="InterPro" id="IPR004680">
    <property type="entry name" value="Cit_transptr-like_dom"/>
</dbReference>
<feature type="transmembrane region" description="Helical" evidence="8">
    <location>
        <begin position="67"/>
        <end position="89"/>
    </location>
</feature>
<sequence>MTGWVLNATQILAIAIFLATYVAIAIGRMPGLRVDRAGAALIGAALMVGCGALSLEDAYRAIDMDTITLLLGMMIVVANLRLSGFFKIVTGWAAGRARHPALLLSVVVITTGVLSAFLVNDAICLVMAPIVVTLTRALERNPVPYLIAVALASNVGSTATITGNPQNMIIGNLSGISYGTFTGQLLPIAALGLLVTILLVLLLNRREFMTRQMLRSVAVPTHYHGWLATKAALASVAMIALFFLGQQVAKVAICAAALLLLTRRIEPRKVYAEIDGPLLLMFAGLFVVVRGLEHAVLTPDLLAQAARLDLGNTAILTAITAILSNLVSNVPAVLVLKPFVEHLQDPQRAWLTVAMASTLAGNFTLLGSVANLIVAERAAKDGITVDFWTYFKIGAPLTIATLAVGVFVLA</sequence>
<dbReference type="InterPro" id="IPR000802">
    <property type="entry name" value="Arsenical_pump_ArsB"/>
</dbReference>
<dbReference type="Proteomes" id="UP000199664">
    <property type="component" value="Unassembled WGS sequence"/>
</dbReference>
<evidence type="ECO:0000313" key="10">
    <source>
        <dbReference type="EMBL" id="SEL96568.1"/>
    </source>
</evidence>
<dbReference type="RefSeq" id="WP_091837763.1">
    <property type="nucleotide sequence ID" value="NZ_FOAN01000006.1"/>
</dbReference>
<accession>A0A1H7UIT8</accession>
<feature type="transmembrane region" description="Helical" evidence="8">
    <location>
        <begin position="348"/>
        <end position="375"/>
    </location>
</feature>
<evidence type="ECO:0000256" key="3">
    <source>
        <dbReference type="ARBA" id="ARBA00022448"/>
    </source>
</evidence>
<name>A0A1H7UIT8_9HYPH</name>
<organism evidence="10 11">
    <name type="scientific">Bosea lupini</name>
    <dbReference type="NCBI Taxonomy" id="1036779"/>
    <lineage>
        <taxon>Bacteria</taxon>
        <taxon>Pseudomonadati</taxon>
        <taxon>Pseudomonadota</taxon>
        <taxon>Alphaproteobacteria</taxon>
        <taxon>Hyphomicrobiales</taxon>
        <taxon>Boseaceae</taxon>
        <taxon>Bosea</taxon>
    </lineage>
</organism>
<evidence type="ECO:0000313" key="11">
    <source>
        <dbReference type="Proteomes" id="UP000199664"/>
    </source>
</evidence>
<keyword evidence="7 8" id="KW-0472">Membrane</keyword>
<feature type="transmembrane region" description="Helical" evidence="8">
    <location>
        <begin position="387"/>
        <end position="409"/>
    </location>
</feature>
<feature type="transmembrane region" description="Helical" evidence="8">
    <location>
        <begin position="101"/>
        <end position="132"/>
    </location>
</feature>
<reference evidence="11" key="1">
    <citation type="submission" date="2016-10" db="EMBL/GenBank/DDBJ databases">
        <authorList>
            <person name="Varghese N."/>
            <person name="Submissions S."/>
        </authorList>
    </citation>
    <scope>NUCLEOTIDE SEQUENCE [LARGE SCALE GENOMIC DNA]</scope>
    <source>
        <strain evidence="11">LMG 26383,CCUG 61248,R- 45681</strain>
    </source>
</reference>
<feature type="transmembrane region" description="Helical" evidence="8">
    <location>
        <begin position="223"/>
        <end position="242"/>
    </location>
</feature>
<dbReference type="PRINTS" id="PR00758">
    <property type="entry name" value="ARSENICPUMP"/>
</dbReference>
<dbReference type="EMBL" id="FOAN01000006">
    <property type="protein sequence ID" value="SEL96568.1"/>
    <property type="molecule type" value="Genomic_DNA"/>
</dbReference>
<evidence type="ECO:0000256" key="2">
    <source>
        <dbReference type="ARBA" id="ARBA00009843"/>
    </source>
</evidence>
<dbReference type="OrthoDB" id="9774335at2"/>
<dbReference type="Pfam" id="PF03600">
    <property type="entry name" value="CitMHS"/>
    <property type="match status" value="1"/>
</dbReference>
<comment type="subcellular location">
    <subcellularLocation>
        <location evidence="1">Cell membrane</location>
        <topology evidence="1">Multi-pass membrane protein</topology>
    </subcellularLocation>
</comment>
<comment type="similarity">
    <text evidence="2">Belongs to the CitM (TC 2.A.11) transporter family.</text>
</comment>
<evidence type="ECO:0000256" key="4">
    <source>
        <dbReference type="ARBA" id="ARBA00022475"/>
    </source>
</evidence>
<feature type="transmembrane region" description="Helical" evidence="8">
    <location>
        <begin position="185"/>
        <end position="203"/>
    </location>
</feature>
<dbReference type="CDD" id="cd01117">
    <property type="entry name" value="YbiR_permease"/>
    <property type="match status" value="1"/>
</dbReference>
<feature type="domain" description="Citrate transporter-like" evidence="9">
    <location>
        <begin position="21"/>
        <end position="360"/>
    </location>
</feature>
<keyword evidence="4" id="KW-1003">Cell membrane</keyword>
<evidence type="ECO:0000256" key="8">
    <source>
        <dbReference type="SAM" id="Phobius"/>
    </source>
</evidence>
<evidence type="ECO:0000259" key="9">
    <source>
        <dbReference type="Pfam" id="PF03600"/>
    </source>
</evidence>
<evidence type="ECO:0000256" key="5">
    <source>
        <dbReference type="ARBA" id="ARBA00022692"/>
    </source>
</evidence>
<dbReference type="PANTHER" id="PTHR43302">
    <property type="entry name" value="TRANSPORTER ARSB-RELATED"/>
    <property type="match status" value="1"/>
</dbReference>
<dbReference type="PANTHER" id="PTHR43302:SF5">
    <property type="entry name" value="TRANSPORTER ARSB-RELATED"/>
    <property type="match status" value="1"/>
</dbReference>
<dbReference type="AlphaFoldDB" id="A0A1H7UIT8"/>
<dbReference type="GO" id="GO:0005886">
    <property type="term" value="C:plasma membrane"/>
    <property type="evidence" value="ECO:0007669"/>
    <property type="project" value="UniProtKB-SubCell"/>
</dbReference>
<feature type="transmembrane region" description="Helical" evidence="8">
    <location>
        <begin position="38"/>
        <end position="55"/>
    </location>
</feature>
<keyword evidence="3" id="KW-0813">Transport</keyword>
<protein>
    <submittedName>
        <fullName evidence="10">Na+/H+ antiporter NhaD</fullName>
    </submittedName>
</protein>
<keyword evidence="5 8" id="KW-0812">Transmembrane</keyword>
<feature type="transmembrane region" description="Helical" evidence="8">
    <location>
        <begin position="315"/>
        <end position="336"/>
    </location>
</feature>
<dbReference type="STRING" id="1036779.SAMN04515666_106282"/>
<proteinExistence type="inferred from homology"/>
<keyword evidence="11" id="KW-1185">Reference proteome</keyword>
<evidence type="ECO:0000256" key="7">
    <source>
        <dbReference type="ARBA" id="ARBA00023136"/>
    </source>
</evidence>
<keyword evidence="6 8" id="KW-1133">Transmembrane helix</keyword>
<feature type="transmembrane region" description="Helical" evidence="8">
    <location>
        <begin position="277"/>
        <end position="295"/>
    </location>
</feature>
<evidence type="ECO:0000256" key="6">
    <source>
        <dbReference type="ARBA" id="ARBA00022989"/>
    </source>
</evidence>
<gene>
    <name evidence="10" type="ORF">SAMN04515666_106282</name>
</gene>
<dbReference type="GO" id="GO:0015105">
    <property type="term" value="F:arsenite transmembrane transporter activity"/>
    <property type="evidence" value="ECO:0007669"/>
    <property type="project" value="InterPro"/>
</dbReference>
<evidence type="ECO:0000256" key="1">
    <source>
        <dbReference type="ARBA" id="ARBA00004651"/>
    </source>
</evidence>